<feature type="compositionally biased region" description="Basic and acidic residues" evidence="7">
    <location>
        <begin position="1"/>
        <end position="32"/>
    </location>
</feature>
<dbReference type="GO" id="GO:0005737">
    <property type="term" value="C:cytoplasm"/>
    <property type="evidence" value="ECO:0007669"/>
    <property type="project" value="UniProtKB-SubCell"/>
</dbReference>
<dbReference type="GO" id="GO:0003729">
    <property type="term" value="F:mRNA binding"/>
    <property type="evidence" value="ECO:0007669"/>
    <property type="project" value="InterPro"/>
</dbReference>
<evidence type="ECO:0000256" key="1">
    <source>
        <dbReference type="ARBA" id="ARBA00004123"/>
    </source>
</evidence>
<dbReference type="Gene3D" id="3.30.70.330">
    <property type="match status" value="1"/>
</dbReference>
<comment type="caution">
    <text evidence="9">The sequence shown here is derived from an EMBL/GenBank/DDBJ whole genome shotgun (WGS) entry which is preliminary data.</text>
</comment>
<keyword evidence="4 6" id="KW-0694">RNA-binding</keyword>
<evidence type="ECO:0000259" key="8">
    <source>
        <dbReference type="PROSITE" id="PS50102"/>
    </source>
</evidence>
<dbReference type="InterPro" id="IPR000504">
    <property type="entry name" value="RRM_dom"/>
</dbReference>
<evidence type="ECO:0000256" key="3">
    <source>
        <dbReference type="ARBA" id="ARBA00022490"/>
    </source>
</evidence>
<comment type="subcellular location">
    <subcellularLocation>
        <location evidence="2">Cytoplasm</location>
    </subcellularLocation>
    <subcellularLocation>
        <location evidence="1">Nucleus</location>
    </subcellularLocation>
</comment>
<evidence type="ECO:0000313" key="9">
    <source>
        <dbReference type="EMBL" id="KAF7721581.1"/>
    </source>
</evidence>
<evidence type="ECO:0000256" key="2">
    <source>
        <dbReference type="ARBA" id="ARBA00004496"/>
    </source>
</evidence>
<dbReference type="EMBL" id="JABAYA010000251">
    <property type="protein sequence ID" value="KAF7721581.1"/>
    <property type="molecule type" value="Genomic_DNA"/>
</dbReference>
<sequence length="151" mass="17548">MSDQDSRSRRDRSPDRMTIDNDARHGDRHDRMDEDEALEPQRSIEGWIVIVRNVHEEADEESLTERFSEYGTVKNLHLNLDRRTGYVKGYALVEYETRKEAQAAIDDANNSTFLDQTISVEFAFVKGASHEKHDRRAGRRERSQSPGADRR</sequence>
<dbReference type="AlphaFoldDB" id="A0A8H7BGV2"/>
<feature type="domain" description="RRM" evidence="8">
    <location>
        <begin position="47"/>
        <end position="125"/>
    </location>
</feature>
<evidence type="ECO:0000256" key="7">
    <source>
        <dbReference type="SAM" id="MobiDB-lite"/>
    </source>
</evidence>
<accession>A0A8H7BGV2</accession>
<dbReference type="Proteomes" id="UP000605846">
    <property type="component" value="Unassembled WGS sequence"/>
</dbReference>
<dbReference type="PRINTS" id="PR01738">
    <property type="entry name" value="RNABINDINGM8"/>
</dbReference>
<feature type="region of interest" description="Disordered" evidence="7">
    <location>
        <begin position="128"/>
        <end position="151"/>
    </location>
</feature>
<keyword evidence="3" id="KW-0963">Cytoplasm</keyword>
<organism evidence="9 10">
    <name type="scientific">Apophysomyces ossiformis</name>
    <dbReference type="NCBI Taxonomy" id="679940"/>
    <lineage>
        <taxon>Eukaryota</taxon>
        <taxon>Fungi</taxon>
        <taxon>Fungi incertae sedis</taxon>
        <taxon>Mucoromycota</taxon>
        <taxon>Mucoromycotina</taxon>
        <taxon>Mucoromycetes</taxon>
        <taxon>Mucorales</taxon>
        <taxon>Mucorineae</taxon>
        <taxon>Mucoraceae</taxon>
        <taxon>Apophysomyces</taxon>
    </lineage>
</organism>
<dbReference type="GO" id="GO:0006396">
    <property type="term" value="P:RNA processing"/>
    <property type="evidence" value="ECO:0007669"/>
    <property type="project" value="InterPro"/>
</dbReference>
<dbReference type="OrthoDB" id="15688at2759"/>
<dbReference type="GO" id="GO:0005634">
    <property type="term" value="C:nucleus"/>
    <property type="evidence" value="ECO:0007669"/>
    <property type="project" value="UniProtKB-SubCell"/>
</dbReference>
<dbReference type="InterPro" id="IPR008111">
    <property type="entry name" value="RNA-bd_8"/>
</dbReference>
<evidence type="ECO:0000256" key="5">
    <source>
        <dbReference type="ARBA" id="ARBA00023242"/>
    </source>
</evidence>
<dbReference type="PROSITE" id="PS50102">
    <property type="entry name" value="RRM"/>
    <property type="match status" value="1"/>
</dbReference>
<evidence type="ECO:0000256" key="4">
    <source>
        <dbReference type="ARBA" id="ARBA00022884"/>
    </source>
</evidence>
<dbReference type="CDD" id="cd12324">
    <property type="entry name" value="RRM_RBM8"/>
    <property type="match status" value="1"/>
</dbReference>
<keyword evidence="10" id="KW-1185">Reference proteome</keyword>
<feature type="region of interest" description="Disordered" evidence="7">
    <location>
        <begin position="1"/>
        <end position="39"/>
    </location>
</feature>
<gene>
    <name evidence="9" type="primary">RBM8A</name>
    <name evidence="9" type="ORF">EC973_004473</name>
</gene>
<dbReference type="SMART" id="SM00360">
    <property type="entry name" value="RRM"/>
    <property type="match status" value="1"/>
</dbReference>
<evidence type="ECO:0000256" key="6">
    <source>
        <dbReference type="PROSITE-ProRule" id="PRU00176"/>
    </source>
</evidence>
<dbReference type="PANTHER" id="PTHR45894">
    <property type="entry name" value="RNA-BINDING PROTEIN 8A"/>
    <property type="match status" value="1"/>
</dbReference>
<name>A0A8H7BGV2_9FUNG</name>
<dbReference type="SUPFAM" id="SSF54928">
    <property type="entry name" value="RNA-binding domain, RBD"/>
    <property type="match status" value="1"/>
</dbReference>
<dbReference type="InterPro" id="IPR033744">
    <property type="entry name" value="RRM_RBM8"/>
</dbReference>
<protein>
    <submittedName>
        <fullName evidence="9">RNA-binding protein 8A</fullName>
    </submittedName>
</protein>
<dbReference type="InterPro" id="IPR012677">
    <property type="entry name" value="Nucleotide-bd_a/b_plait_sf"/>
</dbReference>
<dbReference type="InterPro" id="IPR035979">
    <property type="entry name" value="RBD_domain_sf"/>
</dbReference>
<proteinExistence type="predicted"/>
<reference evidence="9" key="1">
    <citation type="submission" date="2020-01" db="EMBL/GenBank/DDBJ databases">
        <title>Genome Sequencing of Three Apophysomyces-Like Fungal Strains Confirms a Novel Fungal Genus in the Mucoromycota with divergent Burkholderia-like Endosymbiotic Bacteria.</title>
        <authorList>
            <person name="Stajich J.E."/>
            <person name="Macias A.M."/>
            <person name="Carter-House D."/>
            <person name="Lovett B."/>
            <person name="Kasson L.R."/>
            <person name="Berry K."/>
            <person name="Grigoriev I."/>
            <person name="Chang Y."/>
            <person name="Spatafora J."/>
            <person name="Kasson M.T."/>
        </authorList>
    </citation>
    <scope>NUCLEOTIDE SEQUENCE</scope>
    <source>
        <strain evidence="9">NRRL A-21654</strain>
    </source>
</reference>
<keyword evidence="5" id="KW-0539">Nucleus</keyword>
<evidence type="ECO:0000313" key="10">
    <source>
        <dbReference type="Proteomes" id="UP000605846"/>
    </source>
</evidence>
<dbReference type="Pfam" id="PF00076">
    <property type="entry name" value="RRM_1"/>
    <property type="match status" value="1"/>
</dbReference>